<dbReference type="PRINTS" id="PR00309">
    <property type="entry name" value="ARRESTIN"/>
</dbReference>
<feature type="non-terminal residue" evidence="25">
    <location>
        <position position="1"/>
    </location>
</feature>
<dbReference type="GO" id="GO:0005905">
    <property type="term" value="C:clathrin-coated pit"/>
    <property type="evidence" value="ECO:0007669"/>
    <property type="project" value="UniProtKB-SubCell"/>
</dbReference>
<reference evidence="25 26" key="1">
    <citation type="submission" date="2019-09" db="EMBL/GenBank/DDBJ databases">
        <title>Bird 10,000 Genomes (B10K) Project - Family phase.</title>
        <authorList>
            <person name="Zhang G."/>
        </authorList>
    </citation>
    <scope>NUCLEOTIDE SEQUENCE [LARGE SCALE GENOMIC DNA]</scope>
    <source>
        <strain evidence="25">B10K-CU-031-20</strain>
    </source>
</reference>
<evidence type="ECO:0000256" key="7">
    <source>
        <dbReference type="ARBA" id="ARBA00022475"/>
    </source>
</evidence>
<comment type="caution">
    <text evidence="25">The sequence shown here is derived from an EMBL/GenBank/DDBJ whole genome shotgun (WGS) entry which is preliminary data.</text>
</comment>
<evidence type="ECO:0000256" key="23">
    <source>
        <dbReference type="SAM" id="MobiDB-lite"/>
    </source>
</evidence>
<dbReference type="GO" id="GO:0005634">
    <property type="term" value="C:nucleus"/>
    <property type="evidence" value="ECO:0007669"/>
    <property type="project" value="UniProtKB-SubCell"/>
</dbReference>
<keyword evidence="26" id="KW-1185">Reference proteome</keyword>
<dbReference type="InterPro" id="IPR014756">
    <property type="entry name" value="Ig_E-set"/>
</dbReference>
<dbReference type="SMART" id="SM01017">
    <property type="entry name" value="Arrestin_C"/>
    <property type="match status" value="1"/>
</dbReference>
<keyword evidence="11" id="KW-0832">Ubl conjugation</keyword>
<evidence type="ECO:0000256" key="22">
    <source>
        <dbReference type="ARBA" id="ARBA00042806"/>
    </source>
</evidence>
<feature type="non-terminal residue" evidence="25">
    <location>
        <position position="366"/>
    </location>
</feature>
<evidence type="ECO:0000256" key="12">
    <source>
        <dbReference type="ARBA" id="ARBA00022927"/>
    </source>
</evidence>
<evidence type="ECO:0000256" key="5">
    <source>
        <dbReference type="ARBA" id="ARBA00005298"/>
    </source>
</evidence>
<dbReference type="InterPro" id="IPR011021">
    <property type="entry name" value="Arrestin-like_N"/>
</dbReference>
<dbReference type="GO" id="GO:0002031">
    <property type="term" value="P:G protein-coupled receptor internalization"/>
    <property type="evidence" value="ECO:0007669"/>
    <property type="project" value="TreeGrafter"/>
</dbReference>
<evidence type="ECO:0000256" key="1">
    <source>
        <dbReference type="ARBA" id="ARBA00004123"/>
    </source>
</evidence>
<dbReference type="InterPro" id="IPR014752">
    <property type="entry name" value="Arrestin-like_C"/>
</dbReference>
<dbReference type="Gene3D" id="2.60.40.640">
    <property type="match status" value="1"/>
</dbReference>
<dbReference type="FunFam" id="2.60.40.840:FF:000002">
    <property type="entry name" value="Arrestin 3"/>
    <property type="match status" value="1"/>
</dbReference>
<dbReference type="PANTHER" id="PTHR11792">
    <property type="entry name" value="ARRESTIN"/>
    <property type="match status" value="1"/>
</dbReference>
<sequence length="366" mass="40880">VFVTLTCAFRYGREDLDVLGLTFRKDLFVANAQAFPPIPEEKKPLTRLQERLIKKLGEHAYPFTFEIPPNLPCSVTLQPGPEDTGKACGVDYEVKAFCAENLEEKIHKRNSVRLVIRKVQYAPERPGPQPMAETTRQFLMSDKPLHLEASLDKEIYYHGEPISVNVHVTNNTNKTVKKIKISVRQYADICLFNTAQYKCPVAVEDADDVVAPSSTFCKVYTLTPFLANNREKRGLALDGKLKHEDTNLASSTLLRDGANKEILGIIVSYKVKVKLVVSRGGDTGFRSPLSCWNTEVEPTGQAGTALQCEMGACLAPPFSPSSPLPCVPTSDDDIVFEDFARQRLKGMKDDKEDEEERTNSPQLNDR</sequence>
<dbReference type="PANTHER" id="PTHR11792:SF22">
    <property type="entry name" value="BETA-ARRESTIN-1"/>
    <property type="match status" value="1"/>
</dbReference>
<feature type="domain" description="Arrestin C-terminal-like" evidence="24">
    <location>
        <begin position="141"/>
        <end position="289"/>
    </location>
</feature>
<accession>A0A7K8R8S5</accession>
<evidence type="ECO:0000256" key="8">
    <source>
        <dbReference type="ARBA" id="ARBA00022490"/>
    </source>
</evidence>
<keyword evidence="7" id="KW-1003">Cell membrane</keyword>
<comment type="similarity">
    <text evidence="5">Belongs to the arrestin family.</text>
</comment>
<dbReference type="PROSITE" id="PS00295">
    <property type="entry name" value="ARRESTINS"/>
    <property type="match status" value="1"/>
</dbReference>
<keyword evidence="15" id="KW-0804">Transcription</keyword>
<dbReference type="FunFam" id="2.60.40.640:FF:000036">
    <property type="entry name" value="beta-arrestin-2 isoform X2"/>
    <property type="match status" value="1"/>
</dbReference>
<evidence type="ECO:0000256" key="13">
    <source>
        <dbReference type="ARBA" id="ARBA00023015"/>
    </source>
</evidence>
<keyword evidence="19" id="KW-0968">Cytoplasmic vesicle</keyword>
<dbReference type="GO" id="GO:0007165">
    <property type="term" value="P:signal transduction"/>
    <property type="evidence" value="ECO:0007669"/>
    <property type="project" value="InterPro"/>
</dbReference>
<dbReference type="Pfam" id="PF00339">
    <property type="entry name" value="Arrestin_N"/>
    <property type="match status" value="1"/>
</dbReference>
<dbReference type="EMBL" id="VWYW01001646">
    <property type="protein sequence ID" value="NXF13550.1"/>
    <property type="molecule type" value="Genomic_DNA"/>
</dbReference>
<feature type="region of interest" description="Disordered" evidence="23">
    <location>
        <begin position="345"/>
        <end position="366"/>
    </location>
</feature>
<dbReference type="Gene3D" id="2.60.40.840">
    <property type="match status" value="1"/>
</dbReference>
<evidence type="ECO:0000256" key="18">
    <source>
        <dbReference type="ARBA" id="ARBA00023273"/>
    </source>
</evidence>
<comment type="subcellular location">
    <subcellularLocation>
        <location evidence="2">Cell membrane</location>
    </subcellularLocation>
    <subcellularLocation>
        <location evidence="20">Cell projection</location>
        <location evidence="20">Pseudopodium</location>
    </subcellularLocation>
    <subcellularLocation>
        <location evidence="3">Cytoplasmic vesicle</location>
    </subcellularLocation>
    <subcellularLocation>
        <location evidence="4">Membrane</location>
        <location evidence="4">Clathrin-coated pit</location>
    </subcellularLocation>
    <subcellularLocation>
        <location evidence="1">Nucleus</location>
    </subcellularLocation>
</comment>
<evidence type="ECO:0000256" key="11">
    <source>
        <dbReference type="ARBA" id="ARBA00022843"/>
    </source>
</evidence>
<keyword evidence="16" id="KW-0168">Coated pit</keyword>
<evidence type="ECO:0000256" key="17">
    <source>
        <dbReference type="ARBA" id="ARBA00023242"/>
    </source>
</evidence>
<dbReference type="SUPFAM" id="SSF81296">
    <property type="entry name" value="E set domains"/>
    <property type="match status" value="2"/>
</dbReference>
<evidence type="ECO:0000313" key="25">
    <source>
        <dbReference type="EMBL" id="NXF13550.1"/>
    </source>
</evidence>
<evidence type="ECO:0000256" key="21">
    <source>
        <dbReference type="ARBA" id="ARBA00040111"/>
    </source>
</evidence>
<keyword evidence="10" id="KW-0734">Signal transduction inhibitor</keyword>
<gene>
    <name evidence="25" type="primary">Arrb1</name>
    <name evidence="25" type="ORF">SMICAP_R05796</name>
</gene>
<evidence type="ECO:0000313" key="26">
    <source>
        <dbReference type="Proteomes" id="UP000567624"/>
    </source>
</evidence>
<evidence type="ECO:0000256" key="16">
    <source>
        <dbReference type="ARBA" id="ARBA00023176"/>
    </source>
</evidence>
<evidence type="ECO:0000256" key="4">
    <source>
        <dbReference type="ARBA" id="ARBA00004600"/>
    </source>
</evidence>
<dbReference type="GO" id="GO:0031143">
    <property type="term" value="C:pseudopodium"/>
    <property type="evidence" value="ECO:0007669"/>
    <property type="project" value="UniProtKB-SubCell"/>
</dbReference>
<keyword evidence="6" id="KW-0813">Transport</keyword>
<evidence type="ECO:0000256" key="2">
    <source>
        <dbReference type="ARBA" id="ARBA00004236"/>
    </source>
</evidence>
<evidence type="ECO:0000256" key="6">
    <source>
        <dbReference type="ARBA" id="ARBA00022448"/>
    </source>
</evidence>
<keyword evidence="8" id="KW-0963">Cytoplasm</keyword>
<evidence type="ECO:0000256" key="14">
    <source>
        <dbReference type="ARBA" id="ARBA00023136"/>
    </source>
</evidence>
<dbReference type="InterPro" id="IPR014753">
    <property type="entry name" value="Arrestin_N"/>
</dbReference>
<dbReference type="Proteomes" id="UP000567624">
    <property type="component" value="Unassembled WGS sequence"/>
</dbReference>
<keyword evidence="14" id="KW-0472">Membrane</keyword>
<dbReference type="AlphaFoldDB" id="A0A7K8R8S5"/>
<dbReference type="InterPro" id="IPR011022">
    <property type="entry name" value="Arrestin_C-like"/>
</dbReference>
<dbReference type="InterPro" id="IPR000698">
    <property type="entry name" value="Arrestin"/>
</dbReference>
<keyword evidence="17" id="KW-0539">Nucleus</keyword>
<dbReference type="Pfam" id="PF02752">
    <property type="entry name" value="Arrestin_C"/>
    <property type="match status" value="1"/>
</dbReference>
<organism evidence="25 26">
    <name type="scientific">Smithornis capensis</name>
    <dbReference type="NCBI Taxonomy" id="363769"/>
    <lineage>
        <taxon>Eukaryota</taxon>
        <taxon>Metazoa</taxon>
        <taxon>Chordata</taxon>
        <taxon>Craniata</taxon>
        <taxon>Vertebrata</taxon>
        <taxon>Euteleostomi</taxon>
        <taxon>Archelosauria</taxon>
        <taxon>Archosauria</taxon>
        <taxon>Dinosauria</taxon>
        <taxon>Saurischia</taxon>
        <taxon>Theropoda</taxon>
        <taxon>Coelurosauria</taxon>
        <taxon>Aves</taxon>
        <taxon>Neognathae</taxon>
        <taxon>Neoaves</taxon>
        <taxon>Telluraves</taxon>
        <taxon>Australaves</taxon>
        <taxon>Passeriformes</taxon>
        <taxon>Eurylaimidae</taxon>
        <taxon>Smithornis</taxon>
    </lineage>
</organism>
<protein>
    <recommendedName>
        <fullName evidence="21">Beta-arrestin-1</fullName>
    </recommendedName>
    <alternativeName>
        <fullName evidence="22">Arrestin beta-1</fullName>
    </alternativeName>
</protein>
<evidence type="ECO:0000256" key="20">
    <source>
        <dbReference type="ARBA" id="ARBA00037818"/>
    </source>
</evidence>
<dbReference type="GO" id="GO:0031410">
    <property type="term" value="C:cytoplasmic vesicle"/>
    <property type="evidence" value="ECO:0007669"/>
    <property type="project" value="UniProtKB-SubCell"/>
</dbReference>
<dbReference type="GO" id="GO:0015031">
    <property type="term" value="P:protein transport"/>
    <property type="evidence" value="ECO:0007669"/>
    <property type="project" value="UniProtKB-KW"/>
</dbReference>
<keyword evidence="13" id="KW-0805">Transcription regulation</keyword>
<keyword evidence="9" id="KW-0597">Phosphoprotein</keyword>
<dbReference type="InterPro" id="IPR017864">
    <property type="entry name" value="Arrestin_CS"/>
</dbReference>
<evidence type="ECO:0000256" key="19">
    <source>
        <dbReference type="ARBA" id="ARBA00023329"/>
    </source>
</evidence>
<evidence type="ECO:0000256" key="15">
    <source>
        <dbReference type="ARBA" id="ARBA00023163"/>
    </source>
</evidence>
<proteinExistence type="inferred from homology"/>
<evidence type="ECO:0000256" key="9">
    <source>
        <dbReference type="ARBA" id="ARBA00022553"/>
    </source>
</evidence>
<keyword evidence="12" id="KW-0653">Protein transport</keyword>
<dbReference type="GO" id="GO:0005886">
    <property type="term" value="C:plasma membrane"/>
    <property type="evidence" value="ECO:0007669"/>
    <property type="project" value="UniProtKB-SubCell"/>
</dbReference>
<keyword evidence="18" id="KW-0966">Cell projection</keyword>
<name>A0A7K8R8S5_9PASS</name>
<dbReference type="GO" id="GO:0001664">
    <property type="term" value="F:G protein-coupled receptor binding"/>
    <property type="evidence" value="ECO:0007669"/>
    <property type="project" value="TreeGrafter"/>
</dbReference>
<evidence type="ECO:0000259" key="24">
    <source>
        <dbReference type="SMART" id="SM01017"/>
    </source>
</evidence>
<evidence type="ECO:0000256" key="3">
    <source>
        <dbReference type="ARBA" id="ARBA00004541"/>
    </source>
</evidence>
<evidence type="ECO:0000256" key="10">
    <source>
        <dbReference type="ARBA" id="ARBA00022700"/>
    </source>
</evidence>